<reference evidence="1 2" key="1">
    <citation type="submission" date="2020-07" db="EMBL/GenBank/DDBJ databases">
        <title>Exploring microbial biodiversity for novel pathways involved in the catabolism of aromatic compounds derived from lignin.</title>
        <authorList>
            <person name="Elkins J."/>
        </authorList>
    </citation>
    <scope>NUCLEOTIDE SEQUENCE [LARGE SCALE GENOMIC DNA]</scope>
    <source>
        <strain evidence="1 2">VanB</strain>
    </source>
</reference>
<accession>A0A7Y9VSU5</accession>
<protein>
    <submittedName>
        <fullName evidence="1">Uncharacterized protein</fullName>
    </submittedName>
</protein>
<comment type="caution">
    <text evidence="1">The sequence shown here is derived from an EMBL/GenBank/DDBJ whole genome shotgun (WGS) entry which is preliminary data.</text>
</comment>
<gene>
    <name evidence="1" type="ORF">GGI52_000678</name>
</gene>
<evidence type="ECO:0000313" key="2">
    <source>
        <dbReference type="Proteomes" id="UP000553035"/>
    </source>
</evidence>
<dbReference type="AlphaFoldDB" id="A0A7Y9VSU5"/>
<evidence type="ECO:0000313" key="1">
    <source>
        <dbReference type="EMBL" id="NYH07635.1"/>
    </source>
</evidence>
<name>A0A7Y9VSU5_9PSED</name>
<sequence>MKTIIRHETEEDFFVRMTSLARKLDRQEPVEAYESCSFEDADEMNSFRSEQERMERKASLTLIAGGGMPKLKSRGPHAFVVSLHRFKNAQWFLKRLSAKADKPLAKHRKVKS</sequence>
<proteinExistence type="predicted"/>
<dbReference type="RefSeq" id="WP_179692412.1">
    <property type="nucleotide sequence ID" value="NZ_JACCAT010000001.1"/>
</dbReference>
<dbReference type="Proteomes" id="UP000553035">
    <property type="component" value="Unassembled WGS sequence"/>
</dbReference>
<dbReference type="EMBL" id="JACCAT010000001">
    <property type="protein sequence ID" value="NYH07635.1"/>
    <property type="molecule type" value="Genomic_DNA"/>
</dbReference>
<organism evidence="1 2">
    <name type="scientific">Pseudomonas moraviensis</name>
    <dbReference type="NCBI Taxonomy" id="321662"/>
    <lineage>
        <taxon>Bacteria</taxon>
        <taxon>Pseudomonadati</taxon>
        <taxon>Pseudomonadota</taxon>
        <taxon>Gammaproteobacteria</taxon>
        <taxon>Pseudomonadales</taxon>
        <taxon>Pseudomonadaceae</taxon>
        <taxon>Pseudomonas</taxon>
    </lineage>
</organism>